<accession>A0A5B6UZM7</accession>
<protein>
    <submittedName>
        <fullName evidence="1">Pleiotropic drug resistance protein 3-like</fullName>
    </submittedName>
</protein>
<organism evidence="1 2">
    <name type="scientific">Gossypium australe</name>
    <dbReference type="NCBI Taxonomy" id="47621"/>
    <lineage>
        <taxon>Eukaryota</taxon>
        <taxon>Viridiplantae</taxon>
        <taxon>Streptophyta</taxon>
        <taxon>Embryophyta</taxon>
        <taxon>Tracheophyta</taxon>
        <taxon>Spermatophyta</taxon>
        <taxon>Magnoliopsida</taxon>
        <taxon>eudicotyledons</taxon>
        <taxon>Gunneridae</taxon>
        <taxon>Pentapetalae</taxon>
        <taxon>rosids</taxon>
        <taxon>malvids</taxon>
        <taxon>Malvales</taxon>
        <taxon>Malvaceae</taxon>
        <taxon>Malvoideae</taxon>
        <taxon>Gossypium</taxon>
    </lineage>
</organism>
<gene>
    <name evidence="1" type="ORF">EPI10_027569</name>
</gene>
<dbReference type="EMBL" id="SMMG02000009">
    <property type="protein sequence ID" value="KAA3460955.1"/>
    <property type="molecule type" value="Genomic_DNA"/>
</dbReference>
<comment type="caution">
    <text evidence="1">The sequence shown here is derived from an EMBL/GenBank/DDBJ whole genome shotgun (WGS) entry which is preliminary data.</text>
</comment>
<evidence type="ECO:0000313" key="1">
    <source>
        <dbReference type="EMBL" id="KAA3460955.1"/>
    </source>
</evidence>
<reference evidence="2" key="1">
    <citation type="journal article" date="2019" name="Plant Biotechnol. J.">
        <title>Genome sequencing of the Australian wild diploid species Gossypium australe highlights disease resistance and delayed gland morphogenesis.</title>
        <authorList>
            <person name="Cai Y."/>
            <person name="Cai X."/>
            <person name="Wang Q."/>
            <person name="Wang P."/>
            <person name="Zhang Y."/>
            <person name="Cai C."/>
            <person name="Xu Y."/>
            <person name="Wang K."/>
            <person name="Zhou Z."/>
            <person name="Wang C."/>
            <person name="Geng S."/>
            <person name="Li B."/>
            <person name="Dong Q."/>
            <person name="Hou Y."/>
            <person name="Wang H."/>
            <person name="Ai P."/>
            <person name="Liu Z."/>
            <person name="Yi F."/>
            <person name="Sun M."/>
            <person name="An G."/>
            <person name="Cheng J."/>
            <person name="Zhang Y."/>
            <person name="Shi Q."/>
            <person name="Xie Y."/>
            <person name="Shi X."/>
            <person name="Chang Y."/>
            <person name="Huang F."/>
            <person name="Chen Y."/>
            <person name="Hong S."/>
            <person name="Mi L."/>
            <person name="Sun Q."/>
            <person name="Zhang L."/>
            <person name="Zhou B."/>
            <person name="Peng R."/>
            <person name="Zhang X."/>
            <person name="Liu F."/>
        </authorList>
    </citation>
    <scope>NUCLEOTIDE SEQUENCE [LARGE SCALE GENOMIC DNA]</scope>
    <source>
        <strain evidence="2">cv. PA1801</strain>
    </source>
</reference>
<proteinExistence type="predicted"/>
<name>A0A5B6UZM7_9ROSI</name>
<evidence type="ECO:0000313" key="2">
    <source>
        <dbReference type="Proteomes" id="UP000325315"/>
    </source>
</evidence>
<keyword evidence="2" id="KW-1185">Reference proteome</keyword>
<sequence>MSRTDLVENMDRIEDQNGVYEARLLFPANKAWRANEKFHLVHSDVCRPMKTFFEWQQILYLIY</sequence>
<dbReference type="Proteomes" id="UP000325315">
    <property type="component" value="Unassembled WGS sequence"/>
</dbReference>
<dbReference type="AlphaFoldDB" id="A0A5B6UZM7"/>